<name>Q9KET3_HALH5</name>
<reference evidence="2 3" key="1">
    <citation type="journal article" date="2000" name="Nucleic Acids Res.">
        <title>Complete genome sequence of the alkaliphilic bacterium Bacillus halodurans and genomic sequence comparison with Bacillus subtilis.</title>
        <authorList>
            <person name="Takami H."/>
            <person name="Nakasone K."/>
            <person name="Takaki Y."/>
            <person name="Maeno G."/>
            <person name="Sasaki R."/>
            <person name="Masui N."/>
            <person name="Fuji F."/>
            <person name="Hirama C."/>
            <person name="Nakamura Y."/>
            <person name="Ogasawara N."/>
            <person name="Kuhara S."/>
            <person name="Horikoshi K."/>
        </authorList>
    </citation>
    <scope>NUCLEOTIDE SEQUENCE [LARGE SCALE GENOMIC DNA]</scope>
    <source>
        <strain evidence="3">ATCC BAA-125 / DSM 18197 / FERM 7344 / JCM 9153 / C-125</strain>
    </source>
</reference>
<feature type="transmembrane region" description="Helical" evidence="1">
    <location>
        <begin position="7"/>
        <end position="27"/>
    </location>
</feature>
<dbReference type="RefSeq" id="WP_010896939.1">
    <property type="nucleotide sequence ID" value="NC_002570.2"/>
</dbReference>
<dbReference type="EMBL" id="BA000004">
    <property type="protein sequence ID" value="BAB04485.1"/>
    <property type="molecule type" value="Genomic_DNA"/>
</dbReference>
<keyword evidence="1" id="KW-1133">Transmembrane helix</keyword>
<dbReference type="PIR" id="F83745">
    <property type="entry name" value="F83745"/>
</dbReference>
<proteinExistence type="predicted"/>
<dbReference type="KEGG" id="bha:BH0766"/>
<evidence type="ECO:0000313" key="2">
    <source>
        <dbReference type="EMBL" id="BAB04485.1"/>
    </source>
</evidence>
<dbReference type="Proteomes" id="UP000001258">
    <property type="component" value="Chromosome"/>
</dbReference>
<protein>
    <submittedName>
        <fullName evidence="2">BH0766 protein</fullName>
    </submittedName>
</protein>
<evidence type="ECO:0000256" key="1">
    <source>
        <dbReference type="SAM" id="Phobius"/>
    </source>
</evidence>
<evidence type="ECO:0000313" key="3">
    <source>
        <dbReference type="Proteomes" id="UP000001258"/>
    </source>
</evidence>
<sequence>MRSMKVIIILLVVTAVTSIGLFIYSIYASNKELEAEVIEYLVNEKKIEEDDILASHVYITKGANDVAIYYAFDRDHIYFYLKSKVDGQIVESGKREVDPNTDSWMIHLLE</sequence>
<gene>
    <name evidence="2" type="ordered locus">BH0766</name>
</gene>
<dbReference type="AlphaFoldDB" id="Q9KET3"/>
<dbReference type="HOGENOM" id="CLU_2165889_0_0_9"/>
<organism evidence="2 3">
    <name type="scientific">Halalkalibacterium halodurans (strain ATCC BAA-125 / DSM 18197 / FERM 7344 / JCM 9153 / C-125)</name>
    <name type="common">Bacillus halodurans</name>
    <dbReference type="NCBI Taxonomy" id="272558"/>
    <lineage>
        <taxon>Bacteria</taxon>
        <taxon>Bacillati</taxon>
        <taxon>Bacillota</taxon>
        <taxon>Bacilli</taxon>
        <taxon>Bacillales</taxon>
        <taxon>Bacillaceae</taxon>
        <taxon>Halalkalibacterium (ex Joshi et al. 2022)</taxon>
    </lineage>
</organism>
<keyword evidence="1" id="KW-0472">Membrane</keyword>
<keyword evidence="3" id="KW-1185">Reference proteome</keyword>
<accession>Q9KET3</accession>
<keyword evidence="1" id="KW-0812">Transmembrane</keyword>